<comment type="caution">
    <text evidence="1">The sequence shown here is derived from an EMBL/GenBank/DDBJ whole genome shotgun (WGS) entry which is preliminary data.</text>
</comment>
<accession>A0AAE3GF35</accession>
<evidence type="ECO:0000313" key="1">
    <source>
        <dbReference type="EMBL" id="MCP2164983.1"/>
    </source>
</evidence>
<gene>
    <name evidence="1" type="ORF">LX83_001832</name>
</gene>
<keyword evidence="2" id="KW-1185">Reference proteome</keyword>
<protein>
    <submittedName>
        <fullName evidence="1">Uncharacterized protein</fullName>
    </submittedName>
</protein>
<reference evidence="1" key="1">
    <citation type="submission" date="2022-06" db="EMBL/GenBank/DDBJ databases">
        <title>Genomic Encyclopedia of Archaeal and Bacterial Type Strains, Phase II (KMG-II): from individual species to whole genera.</title>
        <authorList>
            <person name="Goeker M."/>
        </authorList>
    </citation>
    <scope>NUCLEOTIDE SEQUENCE</scope>
    <source>
        <strain evidence="1">DSM 43935</strain>
    </source>
</reference>
<name>A0AAE3GF35_9PSEU</name>
<proteinExistence type="predicted"/>
<dbReference type="Proteomes" id="UP001206128">
    <property type="component" value="Unassembled WGS sequence"/>
</dbReference>
<evidence type="ECO:0000313" key="2">
    <source>
        <dbReference type="Proteomes" id="UP001206128"/>
    </source>
</evidence>
<sequence>MRLTIRRGLRHLLRPRLPTVTLTGKPVPATEKVGDDTGPAKWVGDDLTKIATALTPAAKKLATTLPN</sequence>
<organism evidence="1 2">
    <name type="scientific">Goodfellowiella coeruleoviolacea</name>
    <dbReference type="NCBI Taxonomy" id="334858"/>
    <lineage>
        <taxon>Bacteria</taxon>
        <taxon>Bacillati</taxon>
        <taxon>Actinomycetota</taxon>
        <taxon>Actinomycetes</taxon>
        <taxon>Pseudonocardiales</taxon>
        <taxon>Pseudonocardiaceae</taxon>
        <taxon>Goodfellowiella</taxon>
    </lineage>
</organism>
<dbReference type="AlphaFoldDB" id="A0AAE3GF35"/>
<dbReference type="EMBL" id="JAMTCK010000004">
    <property type="protein sequence ID" value="MCP2164983.1"/>
    <property type="molecule type" value="Genomic_DNA"/>
</dbReference>